<organism evidence="4 5">
    <name type="scientific">Saccharothrix syringae</name>
    <name type="common">Nocardiopsis syringae</name>
    <dbReference type="NCBI Taxonomy" id="103733"/>
    <lineage>
        <taxon>Bacteria</taxon>
        <taxon>Bacillati</taxon>
        <taxon>Actinomycetota</taxon>
        <taxon>Actinomycetes</taxon>
        <taxon>Pseudonocardiales</taxon>
        <taxon>Pseudonocardiaceae</taxon>
        <taxon>Saccharothrix</taxon>
    </lineage>
</organism>
<dbReference type="RefSeq" id="WP_033431537.1">
    <property type="nucleotide sequence ID" value="NZ_CP034550.1"/>
</dbReference>
<dbReference type="PROSITE" id="PS51257">
    <property type="entry name" value="PROKAR_LIPOPROTEIN"/>
    <property type="match status" value="1"/>
</dbReference>
<accession>A0A5Q0HA87</accession>
<dbReference type="Pfam" id="PF07995">
    <property type="entry name" value="GSDH"/>
    <property type="match status" value="1"/>
</dbReference>
<evidence type="ECO:0000256" key="1">
    <source>
        <dbReference type="SAM" id="MobiDB-lite"/>
    </source>
</evidence>
<dbReference type="KEGG" id="ssyi:EKG83_40355"/>
<dbReference type="PANTHER" id="PTHR19328:SF13">
    <property type="entry name" value="HIPL1 PROTEIN"/>
    <property type="match status" value="1"/>
</dbReference>
<proteinExistence type="predicted"/>
<feature type="region of interest" description="Disordered" evidence="1">
    <location>
        <begin position="26"/>
        <end position="75"/>
    </location>
</feature>
<keyword evidence="5" id="KW-1185">Reference proteome</keyword>
<feature type="signal peptide" evidence="2">
    <location>
        <begin position="1"/>
        <end position="17"/>
    </location>
</feature>
<feature type="chain" id="PRO_5038404336" evidence="2">
    <location>
        <begin position="18"/>
        <end position="394"/>
    </location>
</feature>
<dbReference type="PANTHER" id="PTHR19328">
    <property type="entry name" value="HEDGEHOG-INTERACTING PROTEIN"/>
    <property type="match status" value="1"/>
</dbReference>
<dbReference type="AlphaFoldDB" id="A0A5Q0HA87"/>
<dbReference type="Proteomes" id="UP000325787">
    <property type="component" value="Chromosome"/>
</dbReference>
<dbReference type="EMBL" id="CP034550">
    <property type="protein sequence ID" value="QFZ22853.1"/>
    <property type="molecule type" value="Genomic_DNA"/>
</dbReference>
<evidence type="ECO:0000259" key="3">
    <source>
        <dbReference type="Pfam" id="PF07995"/>
    </source>
</evidence>
<dbReference type="InterPro" id="IPR011042">
    <property type="entry name" value="6-blade_b-propeller_TolB-like"/>
</dbReference>
<feature type="domain" description="Glucose/Sorbosone dehydrogenase" evidence="3">
    <location>
        <begin position="106"/>
        <end position="293"/>
    </location>
</feature>
<dbReference type="OrthoDB" id="9770043at2"/>
<sequence>MSRLRGVLIGSALGLLAAGCASFPDQPAPAEWSAAQQLTPQAGPRPELPGELPRSPQGQQPGQSQTPVPPPEGCKDFNPAVVATCLEPVSGVALVDVNQSTGVVTALATERTTGRLLRVTKDVDPVVVAGFEVDATSDGGLTGLTLSPTYAEDQLVYAYVTTATDNRVMRVAPGDVPKPVLTGIPKGPSGNRGVLAYDATGALLVATGDAGNPALAADPNSLAGKVLRIDGTGQPARGNPTAGSRVLASGLRSPGGLCVSGDGSKTWVTDAGASADVLYRVEAGKPLGAPAWSWPERPGIAGCASMTDVVWLATSGTPGTLTLPMGPDGAFTGKPEVSMEGEDGFGRLGPMVALDDQTVLAGTVNKAPGGTPVSSDDRVVIIVRPPNGGNGGRD</sequence>
<dbReference type="SUPFAM" id="SSF63829">
    <property type="entry name" value="Calcium-dependent phosphotriesterase"/>
    <property type="match status" value="1"/>
</dbReference>
<dbReference type="Gene3D" id="2.120.10.30">
    <property type="entry name" value="TolB, C-terminal domain"/>
    <property type="match status" value="1"/>
</dbReference>
<dbReference type="InterPro" id="IPR012938">
    <property type="entry name" value="Glc/Sorbosone_DH"/>
</dbReference>
<evidence type="ECO:0000313" key="5">
    <source>
        <dbReference type="Proteomes" id="UP000325787"/>
    </source>
</evidence>
<keyword evidence="2" id="KW-0732">Signal</keyword>
<name>A0A5Q0HA87_SACSY</name>
<evidence type="ECO:0000256" key="2">
    <source>
        <dbReference type="SAM" id="SignalP"/>
    </source>
</evidence>
<protein>
    <submittedName>
        <fullName evidence="4">Glucose dehydrogenase</fullName>
    </submittedName>
</protein>
<gene>
    <name evidence="4" type="ORF">EKG83_40355</name>
</gene>
<evidence type="ECO:0000313" key="4">
    <source>
        <dbReference type="EMBL" id="QFZ22853.1"/>
    </source>
</evidence>
<feature type="compositionally biased region" description="Low complexity" evidence="1">
    <location>
        <begin position="53"/>
        <end position="66"/>
    </location>
</feature>
<reference evidence="5" key="1">
    <citation type="journal article" date="2021" name="Curr. Microbiol.">
        <title>Complete genome of nocamycin-producing strain Saccharothrix syringae NRRL B-16468 reveals the biosynthetic potential for secondary metabolites.</title>
        <authorList>
            <person name="Mo X."/>
            <person name="Yang S."/>
        </authorList>
    </citation>
    <scope>NUCLEOTIDE SEQUENCE [LARGE SCALE GENOMIC DNA]</scope>
    <source>
        <strain evidence="5">ATCC 51364 / DSM 43886 / JCM 6844 / KCTC 9398 / NBRC 14523 / NRRL B-16468 / INA 2240</strain>
    </source>
</reference>